<dbReference type="InterPro" id="IPR018060">
    <property type="entry name" value="HTH_AraC"/>
</dbReference>
<dbReference type="InterPro" id="IPR009057">
    <property type="entry name" value="Homeodomain-like_sf"/>
</dbReference>
<dbReference type="GO" id="GO:0003700">
    <property type="term" value="F:DNA-binding transcription factor activity"/>
    <property type="evidence" value="ECO:0007669"/>
    <property type="project" value="InterPro"/>
</dbReference>
<dbReference type="GO" id="GO:0043565">
    <property type="term" value="F:sequence-specific DNA binding"/>
    <property type="evidence" value="ECO:0007669"/>
    <property type="project" value="InterPro"/>
</dbReference>
<feature type="domain" description="HTH araC/xylS-type" evidence="4">
    <location>
        <begin position="231"/>
        <end position="328"/>
    </location>
</feature>
<dbReference type="PANTHER" id="PTHR43280">
    <property type="entry name" value="ARAC-FAMILY TRANSCRIPTIONAL REGULATOR"/>
    <property type="match status" value="1"/>
</dbReference>
<dbReference type="AlphaFoldDB" id="A0AAW8UG93"/>
<keyword evidence="2" id="KW-0238">DNA-binding</keyword>
<dbReference type="RefSeq" id="WP_115232917.1">
    <property type="nucleotide sequence ID" value="NZ_BJMG01000009.1"/>
</dbReference>
<dbReference type="InterPro" id="IPR014710">
    <property type="entry name" value="RmlC-like_jellyroll"/>
</dbReference>
<comment type="caution">
    <text evidence="5">The sequence shown here is derived from an EMBL/GenBank/DDBJ whole genome shotgun (WGS) entry which is preliminary data.</text>
</comment>
<proteinExistence type="predicted"/>
<dbReference type="Pfam" id="PF12833">
    <property type="entry name" value="HTH_18"/>
    <property type="match status" value="1"/>
</dbReference>
<dbReference type="PROSITE" id="PS00041">
    <property type="entry name" value="HTH_ARAC_FAMILY_1"/>
    <property type="match status" value="1"/>
</dbReference>
<name>A0AAW8UG93_ENTCA</name>
<dbReference type="InterPro" id="IPR037923">
    <property type="entry name" value="HTH-like"/>
</dbReference>
<sequence>MNQQELETYLREINDYEKEQRKTGTSINNIPNLSDNGNDLFDSATGHFRLPKAPFFQGNQVYIAKHNRFGPMIEHIHDFIEINYVYSGECTQYIKGQKILLTEGDFCVLDRDVPHSIDPLKEDDLLINILINDQTFTSLFCLQLERNNSLIGNFLATAFDEQAQHDQFLLFHTSSTPHLHTQVQLLLQEYWRSEVIDFRFISQYLQLILSELMRLYTIEVSRNQTSQFNALDVLEYIDEHYQSVSLNELSQVFNFNANYISNALKKGTGKNFQETLLQKRLLVAKDLLLHSTYSIEEIAATAGFHSTSYFYRQFKRVFQTTPKSMRSHEKTH</sequence>
<dbReference type="Pfam" id="PF02311">
    <property type="entry name" value="AraC_binding"/>
    <property type="match status" value="1"/>
</dbReference>
<dbReference type="InterPro" id="IPR020449">
    <property type="entry name" value="Tscrpt_reg_AraC-type_HTH"/>
</dbReference>
<dbReference type="SUPFAM" id="SSF51215">
    <property type="entry name" value="Regulatory protein AraC"/>
    <property type="match status" value="1"/>
</dbReference>
<keyword evidence="1" id="KW-0805">Transcription regulation</keyword>
<dbReference type="InterPro" id="IPR018062">
    <property type="entry name" value="HTH_AraC-typ_CS"/>
</dbReference>
<dbReference type="PANTHER" id="PTHR43280:SF28">
    <property type="entry name" value="HTH-TYPE TRANSCRIPTIONAL ACTIVATOR RHAS"/>
    <property type="match status" value="1"/>
</dbReference>
<evidence type="ECO:0000256" key="1">
    <source>
        <dbReference type="ARBA" id="ARBA00023015"/>
    </source>
</evidence>
<evidence type="ECO:0000256" key="3">
    <source>
        <dbReference type="ARBA" id="ARBA00023163"/>
    </source>
</evidence>
<evidence type="ECO:0000313" key="5">
    <source>
        <dbReference type="EMBL" id="MDT2963656.1"/>
    </source>
</evidence>
<evidence type="ECO:0000313" key="6">
    <source>
        <dbReference type="Proteomes" id="UP001268896"/>
    </source>
</evidence>
<dbReference type="PRINTS" id="PR00032">
    <property type="entry name" value="HTHARAC"/>
</dbReference>
<reference evidence="5" key="1">
    <citation type="submission" date="2023-03" db="EMBL/GenBank/DDBJ databases">
        <authorList>
            <person name="Shen W."/>
            <person name="Cai J."/>
        </authorList>
    </citation>
    <scope>NUCLEOTIDE SEQUENCE</scope>
    <source>
        <strain evidence="5">K72-2</strain>
    </source>
</reference>
<accession>A0AAW8UG93</accession>
<dbReference type="SUPFAM" id="SSF46689">
    <property type="entry name" value="Homeodomain-like"/>
    <property type="match status" value="1"/>
</dbReference>
<keyword evidence="3" id="KW-0804">Transcription</keyword>
<evidence type="ECO:0000259" key="4">
    <source>
        <dbReference type="PROSITE" id="PS01124"/>
    </source>
</evidence>
<dbReference type="Gene3D" id="2.60.120.10">
    <property type="entry name" value="Jelly Rolls"/>
    <property type="match status" value="1"/>
</dbReference>
<gene>
    <name evidence="5" type="ORF">P7I32_03490</name>
</gene>
<dbReference type="InterPro" id="IPR003313">
    <property type="entry name" value="AraC-bd"/>
</dbReference>
<protein>
    <submittedName>
        <fullName evidence="5">AraC family transcriptional regulator</fullName>
    </submittedName>
</protein>
<evidence type="ECO:0000256" key="2">
    <source>
        <dbReference type="ARBA" id="ARBA00023125"/>
    </source>
</evidence>
<dbReference type="SMART" id="SM00342">
    <property type="entry name" value="HTH_ARAC"/>
    <property type="match status" value="1"/>
</dbReference>
<dbReference type="EMBL" id="JARQDV010000001">
    <property type="protein sequence ID" value="MDT2963656.1"/>
    <property type="molecule type" value="Genomic_DNA"/>
</dbReference>
<dbReference type="Proteomes" id="UP001268896">
    <property type="component" value="Unassembled WGS sequence"/>
</dbReference>
<organism evidence="5 6">
    <name type="scientific">Enterococcus casseliflavus</name>
    <name type="common">Enterococcus flavescens</name>
    <dbReference type="NCBI Taxonomy" id="37734"/>
    <lineage>
        <taxon>Bacteria</taxon>
        <taxon>Bacillati</taxon>
        <taxon>Bacillota</taxon>
        <taxon>Bacilli</taxon>
        <taxon>Lactobacillales</taxon>
        <taxon>Enterococcaceae</taxon>
        <taxon>Enterococcus</taxon>
    </lineage>
</organism>
<dbReference type="Gene3D" id="1.10.10.60">
    <property type="entry name" value="Homeodomain-like"/>
    <property type="match status" value="2"/>
</dbReference>
<dbReference type="PROSITE" id="PS01124">
    <property type="entry name" value="HTH_ARAC_FAMILY_2"/>
    <property type="match status" value="1"/>
</dbReference>